<feature type="region of interest" description="Disordered" evidence="1">
    <location>
        <begin position="35"/>
        <end position="74"/>
    </location>
</feature>
<evidence type="ECO:0000313" key="2">
    <source>
        <dbReference type="EMBL" id="KAK7422695.1"/>
    </source>
</evidence>
<evidence type="ECO:0000256" key="1">
    <source>
        <dbReference type="SAM" id="MobiDB-lite"/>
    </source>
</evidence>
<dbReference type="Proteomes" id="UP001498476">
    <property type="component" value="Unassembled WGS sequence"/>
</dbReference>
<reference evidence="2 3" key="1">
    <citation type="journal article" date="2025" name="Microbiol. Resour. Announc.">
        <title>Draft genome sequences for Neonectria magnoliae and Neonectria punicea, canker pathogens of Liriodendron tulipifera and Acer saccharum in West Virginia.</title>
        <authorList>
            <person name="Petronek H.M."/>
            <person name="Kasson M.T."/>
            <person name="Metheny A.M."/>
            <person name="Stauder C.M."/>
            <person name="Lovett B."/>
            <person name="Lynch S.C."/>
            <person name="Garnas J.R."/>
            <person name="Kasson L.R."/>
            <person name="Stajich J.E."/>
        </authorList>
    </citation>
    <scope>NUCLEOTIDE SEQUENCE [LARGE SCALE GENOMIC DNA]</scope>
    <source>
        <strain evidence="2 3">NRRL 64653</strain>
    </source>
</reference>
<dbReference type="EMBL" id="JAZAVJ010000014">
    <property type="protein sequence ID" value="KAK7422695.1"/>
    <property type="molecule type" value="Genomic_DNA"/>
</dbReference>
<keyword evidence="3" id="KW-1185">Reference proteome</keyword>
<dbReference type="PANTHER" id="PTHR38116">
    <property type="entry name" value="CHROMOSOME 7, WHOLE GENOME SHOTGUN SEQUENCE"/>
    <property type="match status" value="1"/>
</dbReference>
<dbReference type="PANTHER" id="PTHR38116:SF1">
    <property type="entry name" value="BZIP DOMAIN-CONTAINING PROTEIN"/>
    <property type="match status" value="1"/>
</dbReference>
<comment type="caution">
    <text evidence="2">The sequence shown here is derived from an EMBL/GenBank/DDBJ whole genome shotgun (WGS) entry which is preliminary data.</text>
</comment>
<evidence type="ECO:0008006" key="4">
    <source>
        <dbReference type="Google" id="ProtNLM"/>
    </source>
</evidence>
<accession>A0ABR1HN83</accession>
<organism evidence="2 3">
    <name type="scientific">Neonectria punicea</name>
    <dbReference type="NCBI Taxonomy" id="979145"/>
    <lineage>
        <taxon>Eukaryota</taxon>
        <taxon>Fungi</taxon>
        <taxon>Dikarya</taxon>
        <taxon>Ascomycota</taxon>
        <taxon>Pezizomycotina</taxon>
        <taxon>Sordariomycetes</taxon>
        <taxon>Hypocreomycetidae</taxon>
        <taxon>Hypocreales</taxon>
        <taxon>Nectriaceae</taxon>
        <taxon>Neonectria</taxon>
    </lineage>
</organism>
<gene>
    <name evidence="2" type="ORF">QQX98_001483</name>
</gene>
<dbReference type="Pfam" id="PF11905">
    <property type="entry name" value="DUF3425"/>
    <property type="match status" value="1"/>
</dbReference>
<proteinExistence type="predicted"/>
<evidence type="ECO:0000313" key="3">
    <source>
        <dbReference type="Proteomes" id="UP001498476"/>
    </source>
</evidence>
<feature type="compositionally biased region" description="Basic residues" evidence="1">
    <location>
        <begin position="35"/>
        <end position="50"/>
    </location>
</feature>
<protein>
    <recommendedName>
        <fullName evidence="4">BZIP domain-containing protein</fullName>
    </recommendedName>
</protein>
<dbReference type="InterPro" id="IPR021833">
    <property type="entry name" value="DUF3425"/>
</dbReference>
<sequence>MGDSACSSNGLAMRPVFVIDRDDWSGLGNARERRKIQNRINQRARRSRQRQHTEVSPWGGSHTEPNAARPNPTSIPTLITTVLRQEVDIKTLVDAINILRLHSQDNRAIIHAFETIAYQGTMARATRPMPTMLSSLVQFNMSRALMSNAEILGLTPNQMHDDALSLFVLAGPWPVGVNITTETLPSGLRPTTLQYSTQHHPWIDLLPIPRLRDNLLERDIESFDEEGLCCAFTGRGHRQGAGVIVWREPWDCSGWEVTEEFVRSWGWVIVGCWDLFRSTNMWRAQRGERPLFKAYP</sequence>
<name>A0ABR1HN83_9HYPO</name>